<protein>
    <submittedName>
        <fullName evidence="2">Uncharacterized protein</fullName>
    </submittedName>
</protein>
<accession>A0A6A4PYT2</accession>
<evidence type="ECO:0000313" key="3">
    <source>
        <dbReference type="Proteomes" id="UP000447434"/>
    </source>
</evidence>
<name>A0A6A4PYT2_LUPAL</name>
<proteinExistence type="predicted"/>
<evidence type="ECO:0000313" key="2">
    <source>
        <dbReference type="EMBL" id="KAE9606857.1"/>
    </source>
</evidence>
<dbReference type="EMBL" id="WOCE01000009">
    <property type="protein sequence ID" value="KAE9606857.1"/>
    <property type="molecule type" value="Genomic_DNA"/>
</dbReference>
<reference evidence="3" key="1">
    <citation type="journal article" date="2020" name="Nat. Commun.">
        <title>Genome sequence of the cluster root forming white lupin.</title>
        <authorList>
            <person name="Hufnagel B."/>
            <person name="Marques A."/>
            <person name="Soriano A."/>
            <person name="Marques L."/>
            <person name="Divol F."/>
            <person name="Doumas P."/>
            <person name="Sallet E."/>
            <person name="Mancinotti D."/>
            <person name="Carrere S."/>
            <person name="Marande W."/>
            <person name="Arribat S."/>
            <person name="Keller J."/>
            <person name="Huneau C."/>
            <person name="Blein T."/>
            <person name="Aime D."/>
            <person name="Laguerre M."/>
            <person name="Taylor J."/>
            <person name="Schubert V."/>
            <person name="Nelson M."/>
            <person name="Geu-Flores F."/>
            <person name="Crespi M."/>
            <person name="Gallardo-Guerrero K."/>
            <person name="Delaux P.-M."/>
            <person name="Salse J."/>
            <person name="Berges H."/>
            <person name="Guyot R."/>
            <person name="Gouzy J."/>
            <person name="Peret B."/>
        </authorList>
    </citation>
    <scope>NUCLEOTIDE SEQUENCE [LARGE SCALE GENOMIC DNA]</scope>
    <source>
        <strain evidence="3">cv. Amiga</strain>
    </source>
</reference>
<keyword evidence="1" id="KW-1133">Transmembrane helix</keyword>
<gene>
    <name evidence="2" type="ORF">Lalb_Chr09g0324011</name>
</gene>
<evidence type="ECO:0000256" key="1">
    <source>
        <dbReference type="SAM" id="Phobius"/>
    </source>
</evidence>
<keyword evidence="1" id="KW-0812">Transmembrane</keyword>
<sequence>MWVESMPPFTLVHVWVHLGSPSCFYLIAHLVFIIYIESLTQSANI</sequence>
<dbReference type="AlphaFoldDB" id="A0A6A4PYT2"/>
<organism evidence="2 3">
    <name type="scientific">Lupinus albus</name>
    <name type="common">White lupine</name>
    <name type="synonym">Lupinus termis</name>
    <dbReference type="NCBI Taxonomy" id="3870"/>
    <lineage>
        <taxon>Eukaryota</taxon>
        <taxon>Viridiplantae</taxon>
        <taxon>Streptophyta</taxon>
        <taxon>Embryophyta</taxon>
        <taxon>Tracheophyta</taxon>
        <taxon>Spermatophyta</taxon>
        <taxon>Magnoliopsida</taxon>
        <taxon>eudicotyledons</taxon>
        <taxon>Gunneridae</taxon>
        <taxon>Pentapetalae</taxon>
        <taxon>rosids</taxon>
        <taxon>fabids</taxon>
        <taxon>Fabales</taxon>
        <taxon>Fabaceae</taxon>
        <taxon>Papilionoideae</taxon>
        <taxon>50 kb inversion clade</taxon>
        <taxon>genistoids sensu lato</taxon>
        <taxon>core genistoids</taxon>
        <taxon>Genisteae</taxon>
        <taxon>Lupinus</taxon>
    </lineage>
</organism>
<feature type="transmembrane region" description="Helical" evidence="1">
    <location>
        <begin position="12"/>
        <end position="36"/>
    </location>
</feature>
<comment type="caution">
    <text evidence="2">The sequence shown here is derived from an EMBL/GenBank/DDBJ whole genome shotgun (WGS) entry which is preliminary data.</text>
</comment>
<keyword evidence="3" id="KW-1185">Reference proteome</keyword>
<keyword evidence="1" id="KW-0472">Membrane</keyword>
<dbReference type="Proteomes" id="UP000447434">
    <property type="component" value="Chromosome 9"/>
</dbReference>